<evidence type="ECO:0000256" key="2">
    <source>
        <dbReference type="RuleBase" id="RU369043"/>
    </source>
</evidence>
<keyword evidence="1 2" id="KW-0677">Repeat</keyword>
<dbReference type="PANTHER" id="PTHR31096">
    <property type="entry name" value="ACT DOMAIN-CONTAINING PROTEIN ACR4-RELATED"/>
    <property type="match status" value="1"/>
</dbReference>
<protein>
    <recommendedName>
        <fullName evidence="2">ACT domain-containing protein ACR</fullName>
    </recommendedName>
    <alternativeName>
        <fullName evidence="2">Protein ACT DOMAIN REPEATS</fullName>
    </alternativeName>
</protein>
<evidence type="ECO:0000256" key="1">
    <source>
        <dbReference type="ARBA" id="ARBA00022737"/>
    </source>
</evidence>
<dbReference type="EMBL" id="NBSK02000008">
    <property type="protein sequence ID" value="KAJ0189453.1"/>
    <property type="molecule type" value="Genomic_DNA"/>
</dbReference>
<name>A0A9R1UM43_LACSA</name>
<dbReference type="GO" id="GO:0016597">
    <property type="term" value="F:amino acid binding"/>
    <property type="evidence" value="ECO:0007669"/>
    <property type="project" value="UniProtKB-UniRule"/>
</dbReference>
<comment type="function">
    <text evidence="2">Binds amino acids.</text>
</comment>
<dbReference type="Proteomes" id="UP000235145">
    <property type="component" value="Unassembled WGS sequence"/>
</dbReference>
<gene>
    <name evidence="3" type="ORF">LSAT_V11C800389330</name>
</gene>
<accession>A0A9R1UM43</accession>
<dbReference type="AlphaFoldDB" id="A0A9R1UM43"/>
<evidence type="ECO:0000313" key="4">
    <source>
        <dbReference type="Proteomes" id="UP000235145"/>
    </source>
</evidence>
<dbReference type="InterPro" id="IPR045865">
    <property type="entry name" value="ACT-like_dom_sf"/>
</dbReference>
<evidence type="ECO:0000313" key="3">
    <source>
        <dbReference type="EMBL" id="KAJ0189453.1"/>
    </source>
</evidence>
<reference evidence="3 4" key="1">
    <citation type="journal article" date="2017" name="Nat. Commun.">
        <title>Genome assembly with in vitro proximity ligation data and whole-genome triplication in lettuce.</title>
        <authorList>
            <person name="Reyes-Chin-Wo S."/>
            <person name="Wang Z."/>
            <person name="Yang X."/>
            <person name="Kozik A."/>
            <person name="Arikit S."/>
            <person name="Song C."/>
            <person name="Xia L."/>
            <person name="Froenicke L."/>
            <person name="Lavelle D.O."/>
            <person name="Truco M.J."/>
            <person name="Xia R."/>
            <person name="Zhu S."/>
            <person name="Xu C."/>
            <person name="Xu H."/>
            <person name="Xu X."/>
            <person name="Cox K."/>
            <person name="Korf I."/>
            <person name="Meyers B.C."/>
            <person name="Michelmore R.W."/>
        </authorList>
    </citation>
    <scope>NUCLEOTIDE SEQUENCE [LARGE SCALE GENOMIC DNA]</scope>
    <source>
        <strain evidence="4">cv. Salinas</strain>
        <tissue evidence="3">Seedlings</tissue>
    </source>
</reference>
<keyword evidence="4" id="KW-1185">Reference proteome</keyword>
<organism evidence="3 4">
    <name type="scientific">Lactuca sativa</name>
    <name type="common">Garden lettuce</name>
    <dbReference type="NCBI Taxonomy" id="4236"/>
    <lineage>
        <taxon>Eukaryota</taxon>
        <taxon>Viridiplantae</taxon>
        <taxon>Streptophyta</taxon>
        <taxon>Embryophyta</taxon>
        <taxon>Tracheophyta</taxon>
        <taxon>Spermatophyta</taxon>
        <taxon>Magnoliopsida</taxon>
        <taxon>eudicotyledons</taxon>
        <taxon>Gunneridae</taxon>
        <taxon>Pentapetalae</taxon>
        <taxon>asterids</taxon>
        <taxon>campanulids</taxon>
        <taxon>Asterales</taxon>
        <taxon>Asteraceae</taxon>
        <taxon>Cichorioideae</taxon>
        <taxon>Cichorieae</taxon>
        <taxon>Lactucinae</taxon>
        <taxon>Lactuca</taxon>
    </lineage>
</organism>
<dbReference type="Gene3D" id="3.30.70.260">
    <property type="match status" value="1"/>
</dbReference>
<dbReference type="SUPFAM" id="SSF55021">
    <property type="entry name" value="ACT-like"/>
    <property type="match status" value="1"/>
</dbReference>
<comment type="caution">
    <text evidence="3">The sequence shown here is derived from an EMBL/GenBank/DDBJ whole genome shotgun (WGS) entry which is preliminary data.</text>
</comment>
<dbReference type="Pfam" id="PF13740">
    <property type="entry name" value="ACT_6"/>
    <property type="match status" value="1"/>
</dbReference>
<dbReference type="PANTHER" id="PTHR31096:SF55">
    <property type="entry name" value="ACT DOMAIN-CONTAINING PROTEIN ACR6"/>
    <property type="match status" value="1"/>
</dbReference>
<proteinExistence type="predicted"/>
<dbReference type="InterPro" id="IPR040217">
    <property type="entry name" value="ACR1-12"/>
</dbReference>
<sequence length="95" mass="10172">MFLSLQVLESDAFYVPSLSGSVGLKPSEDYTVIELAGIDRPGLLSKVSAVLTNLGCTVVNAKIWTHNASSAAVVHVTYEKTRSAVVPWCSTVFAR</sequence>